<name>A0A2W1BJJ9_HELAM</name>
<dbReference type="PANTHER" id="PTHR10174:SF222">
    <property type="entry name" value="GH10083P-RELATED"/>
    <property type="match status" value="1"/>
</dbReference>
<dbReference type="SUPFAM" id="SSF52087">
    <property type="entry name" value="CRAL/TRIO domain"/>
    <property type="match status" value="1"/>
</dbReference>
<organism evidence="2 3">
    <name type="scientific">Helicoverpa armigera</name>
    <name type="common">Cotton bollworm</name>
    <name type="synonym">Heliothis armigera</name>
    <dbReference type="NCBI Taxonomy" id="29058"/>
    <lineage>
        <taxon>Eukaryota</taxon>
        <taxon>Metazoa</taxon>
        <taxon>Ecdysozoa</taxon>
        <taxon>Arthropoda</taxon>
        <taxon>Hexapoda</taxon>
        <taxon>Insecta</taxon>
        <taxon>Pterygota</taxon>
        <taxon>Neoptera</taxon>
        <taxon>Endopterygota</taxon>
        <taxon>Lepidoptera</taxon>
        <taxon>Glossata</taxon>
        <taxon>Ditrysia</taxon>
        <taxon>Noctuoidea</taxon>
        <taxon>Noctuidae</taxon>
        <taxon>Heliothinae</taxon>
        <taxon>Helicoverpa</taxon>
    </lineage>
</organism>
<evidence type="ECO:0000313" key="3">
    <source>
        <dbReference type="Proteomes" id="UP000249218"/>
    </source>
</evidence>
<dbReference type="OrthoDB" id="6575879at2759"/>
<dbReference type="CDD" id="cd00170">
    <property type="entry name" value="SEC14"/>
    <property type="match status" value="1"/>
</dbReference>
<dbReference type="Pfam" id="PF00650">
    <property type="entry name" value="CRAL_TRIO"/>
    <property type="match status" value="1"/>
</dbReference>
<feature type="domain" description="CRAL-TRIO" evidence="1">
    <location>
        <begin position="83"/>
        <end position="259"/>
    </location>
</feature>
<dbReference type="InterPro" id="IPR001251">
    <property type="entry name" value="CRAL-TRIO_dom"/>
</dbReference>
<dbReference type="Proteomes" id="UP000249218">
    <property type="component" value="Unassembled WGS sequence"/>
</dbReference>
<dbReference type="GO" id="GO:0016020">
    <property type="term" value="C:membrane"/>
    <property type="evidence" value="ECO:0007669"/>
    <property type="project" value="TreeGrafter"/>
</dbReference>
<evidence type="ECO:0000259" key="1">
    <source>
        <dbReference type="PROSITE" id="PS50191"/>
    </source>
</evidence>
<dbReference type="AlphaFoldDB" id="A0A2W1BJJ9"/>
<keyword evidence="3" id="KW-1185">Reference proteome</keyword>
<dbReference type="Gene3D" id="3.40.525.10">
    <property type="entry name" value="CRAL-TRIO lipid binding domain"/>
    <property type="match status" value="1"/>
</dbReference>
<evidence type="ECO:0000313" key="2">
    <source>
        <dbReference type="EMBL" id="PZC72920.1"/>
    </source>
</evidence>
<dbReference type="PRINTS" id="PR00180">
    <property type="entry name" value="CRETINALDHBP"/>
</dbReference>
<accession>A0A2W1BJJ9</accession>
<dbReference type="EMBL" id="KZ150143">
    <property type="protein sequence ID" value="PZC72920.1"/>
    <property type="molecule type" value="Genomic_DNA"/>
</dbReference>
<dbReference type="InterPro" id="IPR036865">
    <property type="entry name" value="CRAL-TRIO_dom_sf"/>
</dbReference>
<dbReference type="PANTHER" id="PTHR10174">
    <property type="entry name" value="ALPHA-TOCOPHEROL TRANSFER PROTEIN-RELATED"/>
    <property type="match status" value="1"/>
</dbReference>
<dbReference type="Gene3D" id="1.20.5.1200">
    <property type="entry name" value="Alpha-tocopherol transfer"/>
    <property type="match status" value="1"/>
</dbReference>
<proteinExistence type="predicted"/>
<dbReference type="SMART" id="SM00516">
    <property type="entry name" value="SEC14"/>
    <property type="match status" value="1"/>
</dbReference>
<dbReference type="PROSITE" id="PS50191">
    <property type="entry name" value="CRAL_TRIO"/>
    <property type="match status" value="1"/>
</dbReference>
<gene>
    <name evidence="2" type="primary">HaOG210355</name>
    <name evidence="2" type="ORF">B5X24_HaOG210355</name>
</gene>
<protein>
    <recommendedName>
        <fullName evidence="1">CRAL-TRIO domain-containing protein</fullName>
    </recommendedName>
</protein>
<sequence>MVSVLQDRILEFHPDTLEYARKDVNLEKQGRIEEAVDILDDWVKKQRHFVKKDFSRDYLERTLISAKGMVERAKQRIDKLCTFKTLMPELYPKTVVKDEFAVLDNYVRYALLPKMSKEHYRVSIFNVKSDDYTSAHVHIFYKYVVVLNEYIRLRDYNCGYVIVMDFRDVNILNFMTKCTPLELRQIITIMTEGYGMRIKQIHIISTSKMVDTLLGFLKQALSTKLAGRIHLHKDNETLLDFFPKEIIPKEYGGEERSVQTLNDEWREAVTSKDFVDYFEEMYQAKTDESCRQANNFNEQYIGMPGSFRALSVD</sequence>
<reference evidence="2 3" key="1">
    <citation type="journal article" date="2017" name="BMC Biol.">
        <title>Genomic innovations, transcriptional plasticity and gene loss underlying the evolution and divergence of two highly polyphagous and invasive Helicoverpa pest species.</title>
        <authorList>
            <person name="Pearce S.L."/>
            <person name="Clarke D.F."/>
            <person name="East P.D."/>
            <person name="Elfekih S."/>
            <person name="Gordon K.H."/>
            <person name="Jermiin L.S."/>
            <person name="McGaughran A."/>
            <person name="Oakeshott J.G."/>
            <person name="Papanikolaou A."/>
            <person name="Perera O.P."/>
            <person name="Rane R.V."/>
            <person name="Richards S."/>
            <person name="Tay W.T."/>
            <person name="Walsh T.K."/>
            <person name="Anderson A."/>
            <person name="Anderson C.J."/>
            <person name="Asgari S."/>
            <person name="Board P.G."/>
            <person name="Bretschneider A."/>
            <person name="Campbell P.M."/>
            <person name="Chertemps T."/>
            <person name="Christeller J.T."/>
            <person name="Coppin C.W."/>
            <person name="Downes S.J."/>
            <person name="Duan G."/>
            <person name="Farnsworth C.A."/>
            <person name="Good R.T."/>
            <person name="Han L.B."/>
            <person name="Han Y.C."/>
            <person name="Hatje K."/>
            <person name="Horne I."/>
            <person name="Huang Y.P."/>
            <person name="Hughes D.S."/>
            <person name="Jacquin-Joly E."/>
            <person name="James W."/>
            <person name="Jhangiani S."/>
            <person name="Kollmar M."/>
            <person name="Kuwar S.S."/>
            <person name="Li S."/>
            <person name="Liu N.Y."/>
            <person name="Maibeche M.T."/>
            <person name="Miller J.R."/>
            <person name="Montagne N."/>
            <person name="Perry T."/>
            <person name="Qu J."/>
            <person name="Song S.V."/>
            <person name="Sutton G.G."/>
            <person name="Vogel H."/>
            <person name="Walenz B.P."/>
            <person name="Xu W."/>
            <person name="Zhang H.J."/>
            <person name="Zou Z."/>
            <person name="Batterham P."/>
            <person name="Edwards O.R."/>
            <person name="Feyereisen R."/>
            <person name="Gibbs R.A."/>
            <person name="Heckel D.G."/>
            <person name="McGrath A."/>
            <person name="Robin C."/>
            <person name="Scherer S.E."/>
            <person name="Worley K.C."/>
            <person name="Wu Y.D."/>
        </authorList>
    </citation>
    <scope>NUCLEOTIDE SEQUENCE [LARGE SCALE GENOMIC DNA]</scope>
    <source>
        <strain evidence="2">Harm_GR_Male_#8</strain>
        <tissue evidence="2">Whole organism</tissue>
    </source>
</reference>
<dbReference type="GO" id="GO:1902936">
    <property type="term" value="F:phosphatidylinositol bisphosphate binding"/>
    <property type="evidence" value="ECO:0007669"/>
    <property type="project" value="TreeGrafter"/>
</dbReference>